<comment type="similarity">
    <text evidence="2">Belongs to the nitroreductase family.</text>
</comment>
<evidence type="ECO:0000256" key="1">
    <source>
        <dbReference type="ARBA" id="ARBA00001917"/>
    </source>
</evidence>
<keyword evidence="4" id="KW-0288">FMN</keyword>
<evidence type="ECO:0000256" key="2">
    <source>
        <dbReference type="ARBA" id="ARBA00007118"/>
    </source>
</evidence>
<keyword evidence="5" id="KW-0560">Oxidoreductase</keyword>
<evidence type="ECO:0000313" key="8">
    <source>
        <dbReference type="Proteomes" id="UP000053881"/>
    </source>
</evidence>
<dbReference type="InterPro" id="IPR000415">
    <property type="entry name" value="Nitroreductase-like"/>
</dbReference>
<comment type="cofactor">
    <cofactor evidence="1">
        <name>FMN</name>
        <dbReference type="ChEBI" id="CHEBI:58210"/>
    </cofactor>
</comment>
<name>A0A0Q9XZ41_9BACI</name>
<dbReference type="EMBL" id="LGPB01000068">
    <property type="protein sequence ID" value="KRG14044.1"/>
    <property type="molecule type" value="Genomic_DNA"/>
</dbReference>
<evidence type="ECO:0000259" key="6">
    <source>
        <dbReference type="Pfam" id="PF00881"/>
    </source>
</evidence>
<dbReference type="AlphaFoldDB" id="A0A0Q9XZ41"/>
<comment type="caution">
    <text evidence="7">The sequence shown here is derived from an EMBL/GenBank/DDBJ whole genome shotgun (WGS) entry which is preliminary data.</text>
</comment>
<gene>
    <name evidence="7" type="ORF">ACA29_06785</name>
</gene>
<accession>A0A0Q9XZ41</accession>
<dbReference type="InterPro" id="IPR029479">
    <property type="entry name" value="Nitroreductase"/>
</dbReference>
<protein>
    <recommendedName>
        <fullName evidence="6">Nitroreductase domain-containing protein</fullName>
    </recommendedName>
</protein>
<dbReference type="PANTHER" id="PTHR43673">
    <property type="entry name" value="NAD(P)H NITROREDUCTASE YDGI-RELATED"/>
    <property type="match status" value="1"/>
</dbReference>
<evidence type="ECO:0000256" key="3">
    <source>
        <dbReference type="ARBA" id="ARBA00022630"/>
    </source>
</evidence>
<dbReference type="GO" id="GO:0016491">
    <property type="term" value="F:oxidoreductase activity"/>
    <property type="evidence" value="ECO:0007669"/>
    <property type="project" value="UniProtKB-KW"/>
</dbReference>
<evidence type="ECO:0000313" key="7">
    <source>
        <dbReference type="EMBL" id="KRG14044.1"/>
    </source>
</evidence>
<feature type="domain" description="Nitroreductase" evidence="6">
    <location>
        <begin position="7"/>
        <end position="60"/>
    </location>
</feature>
<dbReference type="Proteomes" id="UP000053881">
    <property type="component" value="Unassembled WGS sequence"/>
</dbReference>
<dbReference type="SUPFAM" id="SSF55469">
    <property type="entry name" value="FMN-dependent nitroreductase-like"/>
    <property type="match status" value="1"/>
</dbReference>
<proteinExistence type="inferred from homology"/>
<dbReference type="Pfam" id="PF00881">
    <property type="entry name" value="Nitroreductase"/>
    <property type="match status" value="1"/>
</dbReference>
<dbReference type="PANTHER" id="PTHR43673:SF2">
    <property type="entry name" value="NITROREDUCTASE"/>
    <property type="match status" value="1"/>
</dbReference>
<reference evidence="7 8" key="1">
    <citation type="submission" date="2015-06" db="EMBL/GenBank/DDBJ databases">
        <title>Genome sequencing project of Bacillus galactosidilyticus PL133.</title>
        <authorList>
            <person name="Gaiero J."/>
            <person name="Nicol R."/>
            <person name="Habash M."/>
        </authorList>
    </citation>
    <scope>NUCLEOTIDE SEQUENCE [LARGE SCALE GENOMIC DNA]</scope>
    <source>
        <strain evidence="7 8">PL133</strain>
    </source>
</reference>
<dbReference type="Gene3D" id="3.40.109.10">
    <property type="entry name" value="NADH Oxidase"/>
    <property type="match status" value="1"/>
</dbReference>
<evidence type="ECO:0000256" key="4">
    <source>
        <dbReference type="ARBA" id="ARBA00022643"/>
    </source>
</evidence>
<evidence type="ECO:0000256" key="5">
    <source>
        <dbReference type="ARBA" id="ARBA00023002"/>
    </source>
</evidence>
<keyword evidence="3" id="KW-0285">Flavoprotein</keyword>
<dbReference type="PATRIC" id="fig|217031.4.peg.2256"/>
<sequence length="189" mass="21490">MSVLDVIRSRREATNFQGKQIPQEILKDIIDSAYYAPSGNNLLSREFIIVESREMLDYLEKTTPFMKWMATAQVAIIVTGRPDVSKYWLQDASIASAFIWLGATDLGIGVGFGAVYHSEDESGFGAVYHSEDERESETRESYVRNALHIPEDRRIVAILGMGFPEGEPKEKKLLKREETIFFEKFGQED</sequence>
<organism evidence="7 8">
    <name type="scientific">Lederbergia galactosidilytica</name>
    <dbReference type="NCBI Taxonomy" id="217031"/>
    <lineage>
        <taxon>Bacteria</taxon>
        <taxon>Bacillati</taxon>
        <taxon>Bacillota</taxon>
        <taxon>Bacilli</taxon>
        <taxon>Bacillales</taxon>
        <taxon>Bacillaceae</taxon>
        <taxon>Lederbergia</taxon>
    </lineage>
</organism>